<evidence type="ECO:0000256" key="1">
    <source>
        <dbReference type="SAM" id="SignalP"/>
    </source>
</evidence>
<dbReference type="Proteomes" id="UP000837857">
    <property type="component" value="Chromosome 17"/>
</dbReference>
<dbReference type="PROSITE" id="PS51767">
    <property type="entry name" value="PEPTIDASE_A1"/>
    <property type="match status" value="1"/>
</dbReference>
<keyword evidence="4" id="KW-1185">Reference proteome</keyword>
<dbReference type="Gene3D" id="2.40.70.10">
    <property type="entry name" value="Acid Proteases"/>
    <property type="match status" value="1"/>
</dbReference>
<proteinExistence type="predicted"/>
<feature type="chain" id="PRO_5046574862" description="Peptidase A1 domain-containing protein" evidence="1">
    <location>
        <begin position="26"/>
        <end position="356"/>
    </location>
</feature>
<reference evidence="3" key="1">
    <citation type="submission" date="2022-03" db="EMBL/GenBank/DDBJ databases">
        <authorList>
            <person name="Martin H S."/>
        </authorList>
    </citation>
    <scope>NUCLEOTIDE SEQUENCE</scope>
</reference>
<dbReference type="SUPFAM" id="SSF50630">
    <property type="entry name" value="Acid proteases"/>
    <property type="match status" value="1"/>
</dbReference>
<dbReference type="Pfam" id="PF00026">
    <property type="entry name" value="Asp"/>
    <property type="match status" value="1"/>
</dbReference>
<dbReference type="InterPro" id="IPR033121">
    <property type="entry name" value="PEPTIDASE_A1"/>
</dbReference>
<name>A0ABN8I271_9NEOP</name>
<evidence type="ECO:0000313" key="3">
    <source>
        <dbReference type="EMBL" id="CAH2047058.1"/>
    </source>
</evidence>
<dbReference type="Gene3D" id="3.15.10.30">
    <property type="entry name" value="Haemolymph juvenile hormone binding protein"/>
    <property type="match status" value="1"/>
</dbReference>
<keyword evidence="1" id="KW-0732">Signal</keyword>
<protein>
    <recommendedName>
        <fullName evidence="2">Peptidase A1 domain-containing protein</fullName>
    </recommendedName>
</protein>
<organism evidence="3 4">
    <name type="scientific">Iphiclides podalirius</name>
    <name type="common">scarce swallowtail</name>
    <dbReference type="NCBI Taxonomy" id="110791"/>
    <lineage>
        <taxon>Eukaryota</taxon>
        <taxon>Metazoa</taxon>
        <taxon>Ecdysozoa</taxon>
        <taxon>Arthropoda</taxon>
        <taxon>Hexapoda</taxon>
        <taxon>Insecta</taxon>
        <taxon>Pterygota</taxon>
        <taxon>Neoptera</taxon>
        <taxon>Endopterygota</taxon>
        <taxon>Lepidoptera</taxon>
        <taxon>Glossata</taxon>
        <taxon>Ditrysia</taxon>
        <taxon>Papilionoidea</taxon>
        <taxon>Papilionidae</taxon>
        <taxon>Papilioninae</taxon>
        <taxon>Iphiclides</taxon>
    </lineage>
</organism>
<feature type="domain" description="Peptidase A1" evidence="2">
    <location>
        <begin position="250"/>
        <end position="356"/>
    </location>
</feature>
<dbReference type="InterPro" id="IPR021109">
    <property type="entry name" value="Peptidase_aspartic_dom_sf"/>
</dbReference>
<feature type="non-terminal residue" evidence="3">
    <location>
        <position position="1"/>
    </location>
</feature>
<sequence length="356" mass="40036">MMILNYVYFVASLLSVLYGIQLSDGQLIYQNFYDLAPTPLPFPACRANDITCLRRGLRTFFFLMDSGHMGMRPIDPAQINSVVVAMPEQQVTLLLRNVNVTGARWTKLAERRFNLAGGKSGVRFLSDLHITGELTMNMAENINPFMAYITMDMQDVESNITYTWTGQRTYSNDDYIIIGPARIAVRNTRIPTFFLQPDNEDSNIIDQVLQARPSILDHLSNEVVTALMHASENNCSAEEYNLFGEAGQAYAIEIQIGHPYQKLNVIVDTGSATLAIASYPRPDNDQYFYADNSSSIYESGQEVQAKYSQGMWVGKLVSDYVSFPSLSTVKEVRSDIALITKSHNFFMNGSGWQTNR</sequence>
<evidence type="ECO:0000313" key="4">
    <source>
        <dbReference type="Proteomes" id="UP000837857"/>
    </source>
</evidence>
<accession>A0ABN8I271</accession>
<feature type="signal peptide" evidence="1">
    <location>
        <begin position="1"/>
        <end position="25"/>
    </location>
</feature>
<dbReference type="InterPro" id="IPR038606">
    <property type="entry name" value="To_sf"/>
</dbReference>
<gene>
    <name evidence="3" type="ORF">IPOD504_LOCUS5610</name>
</gene>
<dbReference type="EMBL" id="OW152829">
    <property type="protein sequence ID" value="CAH2047058.1"/>
    <property type="molecule type" value="Genomic_DNA"/>
</dbReference>
<evidence type="ECO:0000259" key="2">
    <source>
        <dbReference type="PROSITE" id="PS51767"/>
    </source>
</evidence>